<keyword evidence="9 15" id="KW-0378">Hydrolase</keyword>
<evidence type="ECO:0000256" key="10">
    <source>
        <dbReference type="ARBA" id="ARBA00023180"/>
    </source>
</evidence>
<organism evidence="19 20">
    <name type="scientific">Penicillium alfredii</name>
    <dbReference type="NCBI Taxonomy" id="1506179"/>
    <lineage>
        <taxon>Eukaryota</taxon>
        <taxon>Fungi</taxon>
        <taxon>Dikarya</taxon>
        <taxon>Ascomycota</taxon>
        <taxon>Pezizomycotina</taxon>
        <taxon>Eurotiomycetes</taxon>
        <taxon>Eurotiomycetidae</taxon>
        <taxon>Eurotiales</taxon>
        <taxon>Aspergillaceae</taxon>
        <taxon>Penicillium</taxon>
    </lineage>
</organism>
<reference evidence="19" key="1">
    <citation type="submission" date="2022-11" db="EMBL/GenBank/DDBJ databases">
        <authorList>
            <person name="Petersen C."/>
        </authorList>
    </citation>
    <scope>NUCLEOTIDE SEQUENCE</scope>
    <source>
        <strain evidence="19">IBT 34128</strain>
    </source>
</reference>
<keyword evidence="10" id="KW-0325">Glycoprotein</keyword>
<evidence type="ECO:0000256" key="1">
    <source>
        <dbReference type="ARBA" id="ARBA00000375"/>
    </source>
</evidence>
<reference evidence="19" key="2">
    <citation type="journal article" date="2023" name="IMA Fungus">
        <title>Comparative genomic study of the Penicillium genus elucidates a diverse pangenome and 15 lateral gene transfer events.</title>
        <authorList>
            <person name="Petersen C."/>
            <person name="Sorensen T."/>
            <person name="Nielsen M.R."/>
            <person name="Sondergaard T.E."/>
            <person name="Sorensen J.L."/>
            <person name="Fitzpatrick D.A."/>
            <person name="Frisvad J.C."/>
            <person name="Nielsen K.L."/>
        </authorList>
    </citation>
    <scope>NUCLEOTIDE SEQUENCE</scope>
    <source>
        <strain evidence="19">IBT 34128</strain>
    </source>
</reference>
<keyword evidence="7" id="KW-0858">Xylan degradation</keyword>
<dbReference type="Proteomes" id="UP001141434">
    <property type="component" value="Unassembled WGS sequence"/>
</dbReference>
<dbReference type="PANTHER" id="PTHR43301">
    <property type="entry name" value="ARABINAN ENDO-1,5-ALPHA-L-ARABINOSIDASE"/>
    <property type="match status" value="1"/>
</dbReference>
<dbReference type="PANTHER" id="PTHR43301:SF4">
    <property type="entry name" value="ARABINAN ENDO-1,5-ALPHA-L-ARABINOSIDASE B"/>
    <property type="match status" value="1"/>
</dbReference>
<evidence type="ECO:0000313" key="20">
    <source>
        <dbReference type="Proteomes" id="UP001141434"/>
    </source>
</evidence>
<keyword evidence="12 15" id="KW-0326">Glycosidase</keyword>
<dbReference type="AlphaFoldDB" id="A0A9W9EL90"/>
<dbReference type="EMBL" id="JAPMSZ010000011">
    <property type="protein sequence ID" value="KAJ5083901.1"/>
    <property type="molecule type" value="Genomic_DNA"/>
</dbReference>
<evidence type="ECO:0000256" key="14">
    <source>
        <dbReference type="ARBA" id="ARBA00025221"/>
    </source>
</evidence>
<evidence type="ECO:0000256" key="6">
    <source>
        <dbReference type="ARBA" id="ARBA00022525"/>
    </source>
</evidence>
<evidence type="ECO:0000256" key="3">
    <source>
        <dbReference type="ARBA" id="ARBA00004834"/>
    </source>
</evidence>
<dbReference type="Pfam" id="PF04616">
    <property type="entry name" value="Glyco_hydro_43"/>
    <property type="match status" value="1"/>
</dbReference>
<feature type="site" description="Important for catalytic activity, responsible for pKa modulation of the active site Glu and correct orientation of both the proton donor and substrate" evidence="17">
    <location>
        <position position="161"/>
    </location>
</feature>
<gene>
    <name evidence="19" type="ORF">NUU61_008480</name>
</gene>
<dbReference type="GO" id="GO:0046558">
    <property type="term" value="F:arabinan endo-1,5-alpha-L-arabinosidase activity"/>
    <property type="evidence" value="ECO:0007669"/>
    <property type="project" value="UniProtKB-EC"/>
</dbReference>
<evidence type="ECO:0000256" key="16">
    <source>
        <dbReference type="PIRSR" id="PIRSR606710-1"/>
    </source>
</evidence>
<evidence type="ECO:0000256" key="4">
    <source>
        <dbReference type="ARBA" id="ARBA00009865"/>
    </source>
</evidence>
<dbReference type="OrthoDB" id="195678at2759"/>
<accession>A0A9W9EL90</accession>
<dbReference type="InterPro" id="IPR016840">
    <property type="entry name" value="Glyco_hydro_43_endo_a_Ara-ase"/>
</dbReference>
<keyword evidence="13" id="KW-0624">Polysaccharide degradation</keyword>
<comment type="pathway">
    <text evidence="3 15">Glycan metabolism; L-arabinan degradation.</text>
</comment>
<evidence type="ECO:0000256" key="13">
    <source>
        <dbReference type="ARBA" id="ARBA00023326"/>
    </source>
</evidence>
<evidence type="ECO:0000313" key="19">
    <source>
        <dbReference type="EMBL" id="KAJ5083901.1"/>
    </source>
</evidence>
<keyword evidence="11" id="KW-0119">Carbohydrate metabolism</keyword>
<dbReference type="GO" id="GO:0005576">
    <property type="term" value="C:extracellular region"/>
    <property type="evidence" value="ECO:0007669"/>
    <property type="project" value="UniProtKB-SubCell"/>
</dbReference>
<dbReference type="CDD" id="cd18831">
    <property type="entry name" value="GH43_AnAbnA-like"/>
    <property type="match status" value="1"/>
</dbReference>
<comment type="caution">
    <text evidence="19">The sequence shown here is derived from an EMBL/GenBank/DDBJ whole genome shotgun (WGS) entry which is preliminary data.</text>
</comment>
<comment type="function">
    <text evidence="14">Endo-1,5-alpha-L-arabinanase involved in degradation of pectin. Its preferred substrate is linear 1,5-alpha-L-arabinan.</text>
</comment>
<evidence type="ECO:0000256" key="8">
    <source>
        <dbReference type="ARBA" id="ARBA00022729"/>
    </source>
</evidence>
<feature type="chain" id="PRO_5040786909" description="Arabinan endo-1,5-alpha-L-arabinosidase" evidence="18">
    <location>
        <begin position="17"/>
        <end position="357"/>
    </location>
</feature>
<comment type="catalytic activity">
    <reaction evidence="1 15">
        <text>Endohydrolysis of (1-&gt;5)-alpha-arabinofuranosidic linkages in (1-&gt;5)-arabinans.</text>
        <dbReference type="EC" id="3.2.1.99"/>
    </reaction>
</comment>
<evidence type="ECO:0000256" key="15">
    <source>
        <dbReference type="PIRNR" id="PIRNR026534"/>
    </source>
</evidence>
<proteinExistence type="inferred from homology"/>
<evidence type="ECO:0000256" key="18">
    <source>
        <dbReference type="SAM" id="SignalP"/>
    </source>
</evidence>
<dbReference type="PIRSF" id="PIRSF026534">
    <property type="entry name" value="Endo_alpha-L-arabinosidase"/>
    <property type="match status" value="1"/>
</dbReference>
<dbReference type="SUPFAM" id="SSF75005">
    <property type="entry name" value="Arabinanase/levansucrase/invertase"/>
    <property type="match status" value="1"/>
</dbReference>
<dbReference type="GeneID" id="81398174"/>
<dbReference type="Gene3D" id="2.115.10.20">
    <property type="entry name" value="Glycosyl hydrolase domain, family 43"/>
    <property type="match status" value="1"/>
</dbReference>
<sequence length="357" mass="38534">MRSMLGLMCLFSVGLGASIDRRHEETSQFPPPRQTHHNTHDPTILRVGDEYYLYQVGEHILIFTAPDMAGPWQQVGTVLDADSVIPKGDRKAPWAPTVIEVDGKFYCYYSVSEAGCRDSAVGVATSNSPGPGDWYDHGVVVQTGTGKGSDVPPYTQSNAIDPSTLVTPDGQGYLTFGSYWNGIYQVPLSEDLLSPVSSTEPDARHLAFEPQSISIPNRNANSLCGDPSGPHALEGAYISYNDGFYYLWVSRGLCCGLDPNNLPPAGQEYSIRVGRSQGPRGPFVDKNGKDLVDGGGTLVYGSNGETYAPGGQGVLRDGDTEVLYYHYLNHTVGLGFSDALLGFNPLTYVDGWPVAQP</sequence>
<name>A0A9W9EL90_9EURO</name>
<keyword evidence="6" id="KW-0964">Secreted</keyword>
<dbReference type="InterPro" id="IPR050727">
    <property type="entry name" value="GH43_arabinanases"/>
</dbReference>
<feature type="active site" description="Proton acceptor" evidence="16">
    <location>
        <position position="41"/>
    </location>
</feature>
<comment type="similarity">
    <text evidence="4 15">Belongs to the glycosyl hydrolase 43 family.</text>
</comment>
<dbReference type="EC" id="3.2.1.99" evidence="5 15"/>
<keyword evidence="8 18" id="KW-0732">Signal</keyword>
<feature type="signal peptide" evidence="18">
    <location>
        <begin position="1"/>
        <end position="16"/>
    </location>
</feature>
<evidence type="ECO:0000256" key="2">
    <source>
        <dbReference type="ARBA" id="ARBA00004613"/>
    </source>
</evidence>
<evidence type="ECO:0000256" key="12">
    <source>
        <dbReference type="ARBA" id="ARBA00023295"/>
    </source>
</evidence>
<comment type="subcellular location">
    <subcellularLocation>
        <location evidence="2">Secreted</location>
    </subcellularLocation>
</comment>
<dbReference type="InterPro" id="IPR006710">
    <property type="entry name" value="Glyco_hydro_43"/>
</dbReference>
<evidence type="ECO:0000256" key="7">
    <source>
        <dbReference type="ARBA" id="ARBA00022651"/>
    </source>
</evidence>
<dbReference type="GO" id="GO:0045493">
    <property type="term" value="P:xylan catabolic process"/>
    <property type="evidence" value="ECO:0007669"/>
    <property type="project" value="UniProtKB-KW"/>
</dbReference>
<feature type="active site" description="Proton donor" evidence="16">
    <location>
        <position position="234"/>
    </location>
</feature>
<dbReference type="RefSeq" id="XP_056507298.1">
    <property type="nucleotide sequence ID" value="XM_056659005.1"/>
</dbReference>
<dbReference type="InterPro" id="IPR023296">
    <property type="entry name" value="Glyco_hydro_beta-prop_sf"/>
</dbReference>
<evidence type="ECO:0000256" key="11">
    <source>
        <dbReference type="ARBA" id="ARBA00023277"/>
    </source>
</evidence>
<keyword evidence="20" id="KW-1185">Reference proteome</keyword>
<evidence type="ECO:0000256" key="17">
    <source>
        <dbReference type="PIRSR" id="PIRSR606710-2"/>
    </source>
</evidence>
<evidence type="ECO:0000256" key="9">
    <source>
        <dbReference type="ARBA" id="ARBA00022801"/>
    </source>
</evidence>
<protein>
    <recommendedName>
        <fullName evidence="5 15">Arabinan endo-1,5-alpha-L-arabinosidase</fullName>
        <ecNumber evidence="5 15">3.2.1.99</ecNumber>
    </recommendedName>
</protein>
<evidence type="ECO:0000256" key="5">
    <source>
        <dbReference type="ARBA" id="ARBA00012586"/>
    </source>
</evidence>